<protein>
    <submittedName>
        <fullName evidence="3">Putative XRE family transcriptional regulator</fullName>
    </submittedName>
</protein>
<dbReference type="Gene3D" id="1.10.260.40">
    <property type="entry name" value="lambda repressor-like DNA-binding domains"/>
    <property type="match status" value="1"/>
</dbReference>
<dbReference type="KEGG" id="lpk:LACPI_0761"/>
<dbReference type="PROSITE" id="PS50943">
    <property type="entry name" value="HTH_CROC1"/>
    <property type="match status" value="1"/>
</dbReference>
<dbReference type="PANTHER" id="PTHR46558">
    <property type="entry name" value="TRACRIPTIONAL REGULATORY PROTEIN-RELATED-RELATED"/>
    <property type="match status" value="1"/>
</dbReference>
<dbReference type="RefSeq" id="WP_047915160.1">
    <property type="nucleotide sequence ID" value="NZ_LN774769.1"/>
</dbReference>
<dbReference type="HOGENOM" id="CLU_066192_62_8_9"/>
<accession>A0A0D6DWS8</accession>
<sequence>MTNETLPLKKHRLLHDLTQKQVAEKIGVSKEAVSNWERGLTFPTPPNIDKLCELYDTNYTLINFYPNIPFNGISKHLTT</sequence>
<organism evidence="3 4">
    <name type="scientific">Pseudolactococcus piscium MKFS47</name>
    <dbReference type="NCBI Taxonomy" id="297352"/>
    <lineage>
        <taxon>Bacteria</taxon>
        <taxon>Bacillati</taxon>
        <taxon>Bacillota</taxon>
        <taxon>Bacilli</taxon>
        <taxon>Lactobacillales</taxon>
        <taxon>Streptococcaceae</taxon>
        <taxon>Pseudolactococcus</taxon>
    </lineage>
</organism>
<dbReference type="Pfam" id="PF01381">
    <property type="entry name" value="HTH_3"/>
    <property type="match status" value="1"/>
</dbReference>
<dbReference type="SMART" id="SM00530">
    <property type="entry name" value="HTH_XRE"/>
    <property type="match status" value="1"/>
</dbReference>
<reference evidence="4" key="1">
    <citation type="submission" date="2015-01" db="EMBL/GenBank/DDBJ databases">
        <authorList>
            <person name="Andreevskaya M."/>
        </authorList>
    </citation>
    <scope>NUCLEOTIDE SEQUENCE [LARGE SCALE GENOMIC DNA]</scope>
    <source>
        <strain evidence="4">MKFS47</strain>
    </source>
</reference>
<dbReference type="GO" id="GO:0003677">
    <property type="term" value="F:DNA binding"/>
    <property type="evidence" value="ECO:0007669"/>
    <property type="project" value="UniProtKB-KW"/>
</dbReference>
<dbReference type="AlphaFoldDB" id="A0A0D6DWS8"/>
<dbReference type="Proteomes" id="UP000033166">
    <property type="component" value="Chromosome I"/>
</dbReference>
<gene>
    <name evidence="3" type="ORF">LACPI_0761</name>
</gene>
<dbReference type="InterPro" id="IPR010982">
    <property type="entry name" value="Lambda_DNA-bd_dom_sf"/>
</dbReference>
<proteinExistence type="predicted"/>
<evidence type="ECO:0000313" key="3">
    <source>
        <dbReference type="EMBL" id="CEN27961.1"/>
    </source>
</evidence>
<dbReference type="InterPro" id="IPR001387">
    <property type="entry name" value="Cro/C1-type_HTH"/>
</dbReference>
<evidence type="ECO:0000313" key="4">
    <source>
        <dbReference type="Proteomes" id="UP000033166"/>
    </source>
</evidence>
<dbReference type="EMBL" id="LN774769">
    <property type="protein sequence ID" value="CEN27961.1"/>
    <property type="molecule type" value="Genomic_DNA"/>
</dbReference>
<evidence type="ECO:0000259" key="2">
    <source>
        <dbReference type="PROSITE" id="PS50943"/>
    </source>
</evidence>
<evidence type="ECO:0000256" key="1">
    <source>
        <dbReference type="ARBA" id="ARBA00023125"/>
    </source>
</evidence>
<feature type="domain" description="HTH cro/C1-type" evidence="2">
    <location>
        <begin position="8"/>
        <end position="62"/>
    </location>
</feature>
<name>A0A0D6DWS8_9LACT</name>
<dbReference type="SUPFAM" id="SSF47413">
    <property type="entry name" value="lambda repressor-like DNA-binding domains"/>
    <property type="match status" value="1"/>
</dbReference>
<dbReference type="PANTHER" id="PTHR46558:SF4">
    <property type="entry name" value="DNA-BIDING PHAGE PROTEIN"/>
    <property type="match status" value="1"/>
</dbReference>
<dbReference type="CDD" id="cd00093">
    <property type="entry name" value="HTH_XRE"/>
    <property type="match status" value="1"/>
</dbReference>
<keyword evidence="1" id="KW-0238">DNA-binding</keyword>